<dbReference type="Gene3D" id="3.90.1340.10">
    <property type="entry name" value="Phage tail collar domain"/>
    <property type="match status" value="1"/>
</dbReference>
<dbReference type="RefSeq" id="WP_200392490.1">
    <property type="nucleotide sequence ID" value="NZ_JAENIO010000039.1"/>
</dbReference>
<dbReference type="SUPFAM" id="SSF88874">
    <property type="entry name" value="Receptor-binding domain of short tail fibre protein gp12"/>
    <property type="match status" value="1"/>
</dbReference>
<dbReference type="Proteomes" id="UP000604083">
    <property type="component" value="Unassembled WGS sequence"/>
</dbReference>
<gene>
    <name evidence="2" type="ORF">JIN78_13370</name>
</gene>
<protein>
    <submittedName>
        <fullName evidence="2">Tail fiber protein</fullName>
    </submittedName>
</protein>
<evidence type="ECO:0000313" key="2">
    <source>
        <dbReference type="EMBL" id="MBK1835054.1"/>
    </source>
</evidence>
<comment type="caution">
    <text evidence="2">The sequence shown here is derived from an EMBL/GenBank/DDBJ whole genome shotgun (WGS) entry which is preliminary data.</text>
</comment>
<accession>A0A934VLU6</accession>
<sequence>MNTTTLVTTGFLGVAIGGLLLLGFGNSQAQNTLLPFQGHLTGADGQPVVDGAKVVQFKMYDAPVSGTAVWAGEVHKLSVNEGLVNTMLGTKTSLSGVDFSNSTYLEITVDADGDGAITAADPPLLPRQVIVPAVFAAEAANSRLVEGVDMLDNGALNPAVVADGSFPLAKLTDDGGDPSQGLLAEHIASGAVTGDEIRDQTITLDDLAESVTELLNLGLNPAGSITAFGGAAENVPDGWLLCDGTALDSDDYPTLHQAIQTAWGNGTTGPGATPGETDFNLPDLRGRFLRGVSGESDRDPDKNSRVEIRAGANAGNFVGSAQLSQMQSHQHFIMNGTLNSSASGKLVGQTNAPYLSLRMISNSASSNYQLTGSGGIPDRGLTNSVGGAETRPINVNVNYIIKF</sequence>
<dbReference type="InterPro" id="IPR011083">
    <property type="entry name" value="Phage_tail_collar_dom"/>
</dbReference>
<evidence type="ECO:0000259" key="1">
    <source>
        <dbReference type="Pfam" id="PF07484"/>
    </source>
</evidence>
<feature type="domain" description="Phage tail collar" evidence="1">
    <location>
        <begin position="223"/>
        <end position="289"/>
    </location>
</feature>
<proteinExistence type="predicted"/>
<evidence type="ECO:0000313" key="3">
    <source>
        <dbReference type="Proteomes" id="UP000604083"/>
    </source>
</evidence>
<name>A0A934VLU6_9BACT</name>
<dbReference type="InterPro" id="IPR037053">
    <property type="entry name" value="Phage_tail_collar_dom_sf"/>
</dbReference>
<keyword evidence="3" id="KW-1185">Reference proteome</keyword>
<dbReference type="EMBL" id="JAENIO010000039">
    <property type="protein sequence ID" value="MBK1835054.1"/>
    <property type="molecule type" value="Genomic_DNA"/>
</dbReference>
<organism evidence="2 3">
    <name type="scientific">Roseibacillus ishigakijimensis</name>
    <dbReference type="NCBI Taxonomy" id="454146"/>
    <lineage>
        <taxon>Bacteria</taxon>
        <taxon>Pseudomonadati</taxon>
        <taxon>Verrucomicrobiota</taxon>
        <taxon>Verrucomicrobiia</taxon>
        <taxon>Verrucomicrobiales</taxon>
        <taxon>Verrucomicrobiaceae</taxon>
        <taxon>Roseibacillus</taxon>
    </lineage>
</organism>
<reference evidence="2" key="1">
    <citation type="submission" date="2021-01" db="EMBL/GenBank/DDBJ databases">
        <title>Modified the classification status of verrucomicrobia.</title>
        <authorList>
            <person name="Feng X."/>
        </authorList>
    </citation>
    <scope>NUCLEOTIDE SEQUENCE</scope>
    <source>
        <strain evidence="2">KCTC 12986</strain>
    </source>
</reference>
<dbReference type="Pfam" id="PF07484">
    <property type="entry name" value="Collar"/>
    <property type="match status" value="1"/>
</dbReference>
<dbReference type="AlphaFoldDB" id="A0A934VLU6"/>